<dbReference type="AlphaFoldDB" id="A0A9W6PEF0"/>
<dbReference type="OrthoDB" id="3854834at2"/>
<comment type="caution">
    <text evidence="2">The sequence shown here is derived from an EMBL/GenBank/DDBJ whole genome shotgun (WGS) entry which is preliminary data.</text>
</comment>
<proteinExistence type="predicted"/>
<feature type="region of interest" description="Disordered" evidence="1">
    <location>
        <begin position="63"/>
        <end position="86"/>
    </location>
</feature>
<organism evidence="2 3">
    <name type="scientific">Kitasatospora phosalacinea</name>
    <dbReference type="NCBI Taxonomy" id="2065"/>
    <lineage>
        <taxon>Bacteria</taxon>
        <taxon>Bacillati</taxon>
        <taxon>Actinomycetota</taxon>
        <taxon>Actinomycetes</taxon>
        <taxon>Kitasatosporales</taxon>
        <taxon>Streptomycetaceae</taxon>
        <taxon>Kitasatospora</taxon>
    </lineage>
</organism>
<reference evidence="2" key="1">
    <citation type="submission" date="2023-02" db="EMBL/GenBank/DDBJ databases">
        <title>Kitasatospora phosalacinea NBRC 14362.</title>
        <authorList>
            <person name="Ichikawa N."/>
            <person name="Sato H."/>
            <person name="Tonouchi N."/>
        </authorList>
    </citation>
    <scope>NUCLEOTIDE SEQUENCE</scope>
    <source>
        <strain evidence="2">NBRC 14362</strain>
    </source>
</reference>
<dbReference type="EMBL" id="BSRX01000006">
    <property type="protein sequence ID" value="GLW53402.1"/>
    <property type="molecule type" value="Genomic_DNA"/>
</dbReference>
<accession>A0A9W6PEF0</accession>
<evidence type="ECO:0000256" key="1">
    <source>
        <dbReference type="SAM" id="MobiDB-lite"/>
    </source>
</evidence>
<gene>
    <name evidence="2" type="ORF">Kpho01_14130</name>
</gene>
<dbReference type="InterPro" id="IPR025851">
    <property type="entry name" value="SUKH-4"/>
</dbReference>
<name>A0A9W6PEF0_9ACTN</name>
<dbReference type="RefSeq" id="WP_033250386.1">
    <property type="nucleotide sequence ID" value="NZ_BSRX01000006.1"/>
</dbReference>
<protein>
    <submittedName>
        <fullName evidence="2">Uncharacterized protein</fullName>
    </submittedName>
</protein>
<evidence type="ECO:0000313" key="2">
    <source>
        <dbReference type="EMBL" id="GLW53402.1"/>
    </source>
</evidence>
<dbReference type="Proteomes" id="UP001165143">
    <property type="component" value="Unassembled WGS sequence"/>
</dbReference>
<dbReference type="Pfam" id="PF14435">
    <property type="entry name" value="SUKH-4"/>
    <property type="match status" value="1"/>
</dbReference>
<evidence type="ECO:0000313" key="3">
    <source>
        <dbReference type="Proteomes" id="UP001165143"/>
    </source>
</evidence>
<sequence length="186" mass="21119">MLVSVDWEGIAEEATPGDLLRLRPDAAARIWPDPEDARFAVRFGVPYSDGLFRILPDLAERDPASPETAFAEEVGPEPVDTPHGRMQPLGELYQADVYVRLDDGTIWVSDPDAEVEYELIHQDLSSLSYLVYKVAVEKPLPEEDPTPHDWAEVEEIIREDVTAWDRLPFESGAQFWNAYMESYPML</sequence>